<dbReference type="SUPFAM" id="SSF160945">
    <property type="entry name" value="PH0156-like"/>
    <property type="match status" value="1"/>
</dbReference>
<dbReference type="Proteomes" id="UP000641741">
    <property type="component" value="Unassembled WGS sequence"/>
</dbReference>
<protein>
    <recommendedName>
        <fullName evidence="3">DUF3226 domain-containing protein</fullName>
    </recommendedName>
</protein>
<keyword evidence="2" id="KW-1185">Reference proteome</keyword>
<dbReference type="Gene3D" id="3.40.50.10620">
    <property type="entry name" value="PH0156-like domains"/>
    <property type="match status" value="1"/>
</dbReference>
<organism evidence="1 2">
    <name type="scientific">Agathobaculum hominis</name>
    <dbReference type="NCBI Taxonomy" id="2763014"/>
    <lineage>
        <taxon>Bacteria</taxon>
        <taxon>Bacillati</taxon>
        <taxon>Bacillota</taxon>
        <taxon>Clostridia</taxon>
        <taxon>Eubacteriales</taxon>
        <taxon>Butyricicoccaceae</taxon>
        <taxon>Agathobaculum</taxon>
    </lineage>
</organism>
<dbReference type="RefSeq" id="WP_186970741.1">
    <property type="nucleotide sequence ID" value="NZ_JACOPK010000014.1"/>
</dbReference>
<reference evidence="1 2" key="1">
    <citation type="submission" date="2020-08" db="EMBL/GenBank/DDBJ databases">
        <title>Genome public.</title>
        <authorList>
            <person name="Liu C."/>
            <person name="Sun Q."/>
        </authorList>
    </citation>
    <scope>NUCLEOTIDE SEQUENCE [LARGE SCALE GENOMIC DNA]</scope>
    <source>
        <strain evidence="1 2">M2</strain>
    </source>
</reference>
<dbReference type="InterPro" id="IPR024508">
    <property type="entry name" value="DUF3226"/>
</dbReference>
<dbReference type="Pfam" id="PF11536">
    <property type="entry name" value="DUF3226"/>
    <property type="match status" value="1"/>
</dbReference>
<dbReference type="EMBL" id="JACOPK010000014">
    <property type="protein sequence ID" value="MBC5696676.1"/>
    <property type="molecule type" value="Genomic_DNA"/>
</dbReference>
<evidence type="ECO:0000313" key="2">
    <source>
        <dbReference type="Proteomes" id="UP000641741"/>
    </source>
</evidence>
<name>A0ABR7GQS9_9FIRM</name>
<evidence type="ECO:0000313" key="1">
    <source>
        <dbReference type="EMBL" id="MBC5696676.1"/>
    </source>
</evidence>
<comment type="caution">
    <text evidence="1">The sequence shown here is derived from an EMBL/GenBank/DDBJ whole genome shotgun (WGS) entry which is preliminary data.</text>
</comment>
<sequence length="241" mass="27424">MNKLILCEGATDAILLSYYLERTAGWKFVRQPPQGVSIRATEQNEEVTWYKKNNDYLLICAVGGKDNFGKFFDDKIQKPLVMSDAFKKIAIVTDRDNREVSEIETEASAFLKVPCGTIKNNQWNDCSYTNKFGMEKTFSALLVVIPHEQQGALETAMLAAIAEDPYDKSIIEKTGVFASQMRQEASRYISTDRLKLKAHLGLTWAVQYPEKVFSLIDEQIRTVKWEESETLRLCFAALVDI</sequence>
<gene>
    <name evidence="1" type="ORF">H8S02_12140</name>
</gene>
<proteinExistence type="predicted"/>
<evidence type="ECO:0008006" key="3">
    <source>
        <dbReference type="Google" id="ProtNLM"/>
    </source>
</evidence>
<accession>A0ABR7GQS9</accession>